<dbReference type="InterPro" id="IPR029063">
    <property type="entry name" value="SAM-dependent_MTases_sf"/>
</dbReference>
<comment type="caution">
    <text evidence="1">The sequence shown here is derived from an EMBL/GenBank/DDBJ whole genome shotgun (WGS) entry which is preliminary data.</text>
</comment>
<dbReference type="CDD" id="cd02440">
    <property type="entry name" value="AdoMet_MTases"/>
    <property type="match status" value="1"/>
</dbReference>
<keyword evidence="1" id="KW-0808">Transferase</keyword>
<dbReference type="Gene3D" id="3.40.50.150">
    <property type="entry name" value="Vaccinia Virus protein VP39"/>
    <property type="match status" value="1"/>
</dbReference>
<evidence type="ECO:0000313" key="1">
    <source>
        <dbReference type="EMBL" id="MDK1683381.1"/>
    </source>
</evidence>
<dbReference type="Pfam" id="PF05401">
    <property type="entry name" value="NodS"/>
    <property type="match status" value="1"/>
</dbReference>
<dbReference type="InterPro" id="IPR008715">
    <property type="entry name" value="SAM-MeTfrase_NodS-like"/>
</dbReference>
<dbReference type="SUPFAM" id="SSF53335">
    <property type="entry name" value="S-adenosyl-L-methionine-dependent methyltransferases"/>
    <property type="match status" value="1"/>
</dbReference>
<protein>
    <submittedName>
        <fullName evidence="1">SAM-dependent methyltransferase</fullName>
    </submittedName>
</protein>
<name>A0AAW6UT16_9GAMM</name>
<proteinExistence type="predicted"/>
<dbReference type="GO" id="GO:0032259">
    <property type="term" value="P:methylation"/>
    <property type="evidence" value="ECO:0007669"/>
    <property type="project" value="UniProtKB-KW"/>
</dbReference>
<evidence type="ECO:0000313" key="2">
    <source>
        <dbReference type="Proteomes" id="UP001241935"/>
    </source>
</evidence>
<sequence length="199" mass="23122">MINPTDYFDELYKNSDDPWEYEQRWYEERKRQICLALLLKPVYAKVLEIGCSNGVFSQHLAPRSKQLICLDANSKAVQLAQARLGHLSHIKVIQQHIPEQYPAGSFDLIIISEILYYLEPEELSKLIEKVEHSLTPQGVVLCCHWRYPIDGFILTGDQVHHVLQQQLHLHHYLTVNDPDFMVDLWSRETTTLASKEGLI</sequence>
<dbReference type="GO" id="GO:0008757">
    <property type="term" value="F:S-adenosylmethionine-dependent methyltransferase activity"/>
    <property type="evidence" value="ECO:0007669"/>
    <property type="project" value="InterPro"/>
</dbReference>
<reference evidence="1" key="1">
    <citation type="submission" date="2023-04" db="EMBL/GenBank/DDBJ databases">
        <title>The environmental microbiomes in feedlot watering bowls are a reservoir of florfenicol resistance for bovine respiratory disease pathogens.</title>
        <authorList>
            <person name="Kos D.W."/>
            <person name="Ruzzini A.C."/>
            <person name="Schreiner B."/>
            <person name="Jelinski M.D."/>
        </authorList>
    </citation>
    <scope>NUCLEOTIDE SEQUENCE</scope>
    <source>
        <strain evidence="1">WB3</strain>
    </source>
</reference>
<gene>
    <name evidence="1" type="ORF">QOR41_05920</name>
</gene>
<accession>A0AAW6UT16</accession>
<dbReference type="PANTHER" id="PTHR43861">
    <property type="entry name" value="TRANS-ACONITATE 2-METHYLTRANSFERASE-RELATED"/>
    <property type="match status" value="1"/>
</dbReference>
<dbReference type="AlphaFoldDB" id="A0AAW6UT16"/>
<organism evidence="1 2">
    <name type="scientific">Acinetobacter terrestris</name>
    <dbReference type="NCBI Taxonomy" id="2529843"/>
    <lineage>
        <taxon>Bacteria</taxon>
        <taxon>Pseudomonadati</taxon>
        <taxon>Pseudomonadota</taxon>
        <taxon>Gammaproteobacteria</taxon>
        <taxon>Moraxellales</taxon>
        <taxon>Moraxellaceae</taxon>
        <taxon>Acinetobacter</taxon>
        <taxon>Acinetobacter Taxon 24</taxon>
    </lineage>
</organism>
<dbReference type="Proteomes" id="UP001241935">
    <property type="component" value="Unassembled WGS sequence"/>
</dbReference>
<dbReference type="GO" id="GO:0009312">
    <property type="term" value="P:oligosaccharide biosynthetic process"/>
    <property type="evidence" value="ECO:0007669"/>
    <property type="project" value="InterPro"/>
</dbReference>
<dbReference type="EMBL" id="JASKNE010000001">
    <property type="protein sequence ID" value="MDK1683381.1"/>
    <property type="molecule type" value="Genomic_DNA"/>
</dbReference>
<keyword evidence="1" id="KW-0489">Methyltransferase</keyword>
<dbReference type="RefSeq" id="WP_284066665.1">
    <property type="nucleotide sequence ID" value="NZ_JASKNE010000001.1"/>
</dbReference>